<sequence>MWDFLDTVHARNLSDNVTNIRKSLLGDRIRLIQTIEQLPPEQLDFGLVTSSDDVKLTTVHPLEFARQVTLYEWELYSRIEFWEVTGKEKIKSPNFELSLQFSNKFKCWLVSSIISAEHLEDRMVIMQRVADLLVYFDSLNNLQGVQEAKAALLSSPVFRLSETYDALISKSKCHYRNFFESLRQFVHDDSANVYFTDYQEKLHRIHPPGLPFIAVGDKTQLIHLELKHPDWGFLETLNPLNTWGVDKENLFDDIMYEKSLKIQPKQSDSFCTVSRERNLKPVEIKIAAALNLVQPDPKLTAESREFRSLLQMISTVTNRSSTLTSTSENQFVKEFSIIPDKAVEQTNDKSNTVASLTLNDPLSSLRNSNDNSSLMSDTDKRSSHLKPFLMNTCTTTSSSSPETFLHNDSSQFTSVDNLPVNAHVKGDNAQTVCLSSPPPLPPRISRSIQRNAHSEQFSNPIAAFQESSHSVSNSTFSNIRDMSPAECLPTNVTMTATHGDVSQLPLDISLGLENSSAINTSATCDDVGPPPRPSHRRLTSLSSITGEKSPFWSNLVTKTSDNNNISTNNSTDNVSNPPILPPRIHHHGGEVNSSRLFKNNSPIIQDNNNTSKEDSLCINAGLTNVSHILPHNLTNINRSLSSPSPPPLPPKKSTTPNI</sequence>
<reference evidence="5 6" key="1">
    <citation type="submission" date="2018-11" db="EMBL/GenBank/DDBJ databases">
        <authorList>
            <consortium name="Pathogen Informatics"/>
        </authorList>
    </citation>
    <scope>NUCLEOTIDE SEQUENCE [LARGE SCALE GENOMIC DNA]</scope>
    <source>
        <strain>Denwood</strain>
        <strain evidence="6">Zambia</strain>
    </source>
</reference>
<dbReference type="Pfam" id="PF00617">
    <property type="entry name" value="RasGEF"/>
    <property type="match status" value="1"/>
</dbReference>
<feature type="compositionally biased region" description="Low complexity" evidence="3">
    <location>
        <begin position="360"/>
        <end position="376"/>
    </location>
</feature>
<feature type="region of interest" description="Disordered" evidence="3">
    <location>
        <begin position="636"/>
        <end position="658"/>
    </location>
</feature>
<name>A0A3P8J2Y1_9TREM</name>
<dbReference type="Proteomes" id="UP000269396">
    <property type="component" value="Unassembled WGS sequence"/>
</dbReference>
<dbReference type="InterPro" id="IPR036964">
    <property type="entry name" value="RASGEF_cat_dom_sf"/>
</dbReference>
<dbReference type="SMART" id="SM00147">
    <property type="entry name" value="RasGEF"/>
    <property type="match status" value="1"/>
</dbReference>
<feature type="domain" description="Ras-GEF" evidence="4">
    <location>
        <begin position="60"/>
        <end position="289"/>
    </location>
</feature>
<dbReference type="InterPro" id="IPR008937">
    <property type="entry name" value="Ras-like_GEF"/>
</dbReference>
<protein>
    <recommendedName>
        <fullName evidence="4">Ras-GEF domain-containing protein</fullName>
    </recommendedName>
</protein>
<dbReference type="GO" id="GO:0007265">
    <property type="term" value="P:Ras protein signal transduction"/>
    <property type="evidence" value="ECO:0007669"/>
    <property type="project" value="TreeGrafter"/>
</dbReference>
<proteinExistence type="predicted"/>
<feature type="region of interest" description="Disordered" evidence="3">
    <location>
        <begin position="521"/>
        <end position="542"/>
    </location>
</feature>
<dbReference type="GO" id="GO:0005085">
    <property type="term" value="F:guanyl-nucleotide exchange factor activity"/>
    <property type="evidence" value="ECO:0007669"/>
    <property type="project" value="UniProtKB-KW"/>
</dbReference>
<evidence type="ECO:0000256" key="2">
    <source>
        <dbReference type="PROSITE-ProRule" id="PRU00168"/>
    </source>
</evidence>
<evidence type="ECO:0000259" key="4">
    <source>
        <dbReference type="PROSITE" id="PS50009"/>
    </source>
</evidence>
<dbReference type="SUPFAM" id="SSF48366">
    <property type="entry name" value="Ras GEF"/>
    <property type="match status" value="1"/>
</dbReference>
<keyword evidence="6" id="KW-1185">Reference proteome</keyword>
<dbReference type="GO" id="GO:0005886">
    <property type="term" value="C:plasma membrane"/>
    <property type="evidence" value="ECO:0007669"/>
    <property type="project" value="TreeGrafter"/>
</dbReference>
<feature type="region of interest" description="Disordered" evidence="3">
    <location>
        <begin position="360"/>
        <end position="380"/>
    </location>
</feature>
<dbReference type="InterPro" id="IPR023578">
    <property type="entry name" value="Ras_GEF_dom_sf"/>
</dbReference>
<evidence type="ECO:0000256" key="1">
    <source>
        <dbReference type="ARBA" id="ARBA00022658"/>
    </source>
</evidence>
<dbReference type="PANTHER" id="PTHR23113:SF363">
    <property type="entry name" value="PROTEIN SON OF SEVENLESS"/>
    <property type="match status" value="1"/>
</dbReference>
<dbReference type="InterPro" id="IPR001895">
    <property type="entry name" value="RASGEF_cat_dom"/>
</dbReference>
<organism evidence="5 6">
    <name type="scientific">Schistosoma mattheei</name>
    <dbReference type="NCBI Taxonomy" id="31246"/>
    <lineage>
        <taxon>Eukaryota</taxon>
        <taxon>Metazoa</taxon>
        <taxon>Spiralia</taxon>
        <taxon>Lophotrochozoa</taxon>
        <taxon>Platyhelminthes</taxon>
        <taxon>Trematoda</taxon>
        <taxon>Digenea</taxon>
        <taxon>Strigeidida</taxon>
        <taxon>Schistosomatoidea</taxon>
        <taxon>Schistosomatidae</taxon>
        <taxon>Schistosoma</taxon>
    </lineage>
</organism>
<dbReference type="Gene3D" id="1.10.840.10">
    <property type="entry name" value="Ras guanine-nucleotide exchange factors catalytic domain"/>
    <property type="match status" value="1"/>
</dbReference>
<keyword evidence="1 2" id="KW-0344">Guanine-nucleotide releasing factor</keyword>
<evidence type="ECO:0000313" key="6">
    <source>
        <dbReference type="Proteomes" id="UP000269396"/>
    </source>
</evidence>
<dbReference type="EMBL" id="UZAL01033891">
    <property type="protein sequence ID" value="VDP64323.1"/>
    <property type="molecule type" value="Genomic_DNA"/>
</dbReference>
<dbReference type="PROSITE" id="PS50009">
    <property type="entry name" value="RASGEF_CAT"/>
    <property type="match status" value="1"/>
</dbReference>
<accession>A0A3P8J2Y1</accession>
<evidence type="ECO:0000313" key="5">
    <source>
        <dbReference type="EMBL" id="VDP64323.1"/>
    </source>
</evidence>
<gene>
    <name evidence="5" type="ORF">SMTD_LOCUS13780</name>
</gene>
<dbReference type="PANTHER" id="PTHR23113">
    <property type="entry name" value="GUANINE NUCLEOTIDE EXCHANGE FACTOR"/>
    <property type="match status" value="1"/>
</dbReference>
<dbReference type="AlphaFoldDB" id="A0A3P8J2Y1"/>
<evidence type="ECO:0000256" key="3">
    <source>
        <dbReference type="SAM" id="MobiDB-lite"/>
    </source>
</evidence>